<feature type="region of interest" description="Disordered" evidence="3">
    <location>
        <begin position="211"/>
        <end position="236"/>
    </location>
</feature>
<accession>A0A6J4J3L9</accession>
<sequence>MSGASLPALSMPRLILWRHGRTEWNAAGRFQGQLDPPLDDLGRRQAAVAAAHLVASGLSASDTVVVSSDLIRAAETAATLSDLLGVTLQLDKRLREHGMGTWEGLTRSEVADRYPEQYADWLAGRPVRGRGGEEPEAVAERALAALVDLEPAATIVVVSHGGTAGRLTETLLGLSPDHRRVLGPLGNCAWSELVAYESRWRLLRHNISAPAPPEGESPGVLATGAAPPAGDADAVA</sequence>
<feature type="compositionally biased region" description="Low complexity" evidence="3">
    <location>
        <begin position="222"/>
        <end position="236"/>
    </location>
</feature>
<feature type="active site" description="Tele-phosphohistidine intermediate" evidence="1">
    <location>
        <position position="19"/>
    </location>
</feature>
<dbReference type="CDD" id="cd07067">
    <property type="entry name" value="HP_PGM_like"/>
    <property type="match status" value="1"/>
</dbReference>
<dbReference type="InterPro" id="IPR029033">
    <property type="entry name" value="His_PPase_superfam"/>
</dbReference>
<dbReference type="SUPFAM" id="SSF53254">
    <property type="entry name" value="Phosphoglycerate mutase-like"/>
    <property type="match status" value="1"/>
</dbReference>
<dbReference type="Pfam" id="PF00300">
    <property type="entry name" value="His_Phos_1"/>
    <property type="match status" value="1"/>
</dbReference>
<evidence type="ECO:0000313" key="4">
    <source>
        <dbReference type="EMBL" id="CAA9267396.1"/>
    </source>
</evidence>
<keyword evidence="4" id="KW-0378">Hydrolase</keyword>
<protein>
    <submittedName>
        <fullName evidence="4">Glucosyl-3-phosphoglycerate phosphatase</fullName>
        <ecNumber evidence="4">3.1.3.85</ecNumber>
    </submittedName>
</protein>
<dbReference type="PANTHER" id="PTHR48100:SF62">
    <property type="entry name" value="GLUCOSYL-3-PHOSPHOGLYCERATE PHOSPHATASE"/>
    <property type="match status" value="1"/>
</dbReference>
<dbReference type="Gene3D" id="3.40.50.1240">
    <property type="entry name" value="Phosphoglycerate mutase-like"/>
    <property type="match status" value="1"/>
</dbReference>
<organism evidence="4">
    <name type="scientific">uncultured Blastococcus sp</name>
    <dbReference type="NCBI Taxonomy" id="217144"/>
    <lineage>
        <taxon>Bacteria</taxon>
        <taxon>Bacillati</taxon>
        <taxon>Actinomycetota</taxon>
        <taxon>Actinomycetes</taxon>
        <taxon>Geodermatophilales</taxon>
        <taxon>Geodermatophilaceae</taxon>
        <taxon>Blastococcus</taxon>
        <taxon>environmental samples</taxon>
    </lineage>
</organism>
<evidence type="ECO:0000256" key="3">
    <source>
        <dbReference type="SAM" id="MobiDB-lite"/>
    </source>
</evidence>
<proteinExistence type="predicted"/>
<feature type="binding site" evidence="2">
    <location>
        <begin position="18"/>
        <end position="25"/>
    </location>
    <ligand>
        <name>substrate</name>
    </ligand>
</feature>
<feature type="binding site" evidence="2">
    <location>
        <position position="72"/>
    </location>
    <ligand>
        <name>substrate</name>
    </ligand>
</feature>
<dbReference type="EC" id="3.1.3.85" evidence="4"/>
<reference evidence="4" key="1">
    <citation type="submission" date="2020-02" db="EMBL/GenBank/DDBJ databases">
        <authorList>
            <person name="Meier V. D."/>
        </authorList>
    </citation>
    <scope>NUCLEOTIDE SEQUENCE</scope>
    <source>
        <strain evidence="4">AVDCRST_MAG57</strain>
    </source>
</reference>
<dbReference type="PANTHER" id="PTHR48100">
    <property type="entry name" value="BROAD-SPECIFICITY PHOSPHATASE YOR283W-RELATED"/>
    <property type="match status" value="1"/>
</dbReference>
<dbReference type="SMART" id="SM00855">
    <property type="entry name" value="PGAM"/>
    <property type="match status" value="1"/>
</dbReference>
<dbReference type="InterPro" id="IPR050275">
    <property type="entry name" value="PGM_Phosphatase"/>
</dbReference>
<evidence type="ECO:0000256" key="1">
    <source>
        <dbReference type="PIRSR" id="PIRSR613078-1"/>
    </source>
</evidence>
<feature type="active site" description="Proton donor/acceptor" evidence="1">
    <location>
        <position position="96"/>
    </location>
</feature>
<evidence type="ECO:0000256" key="2">
    <source>
        <dbReference type="PIRSR" id="PIRSR613078-2"/>
    </source>
</evidence>
<dbReference type="InterPro" id="IPR013078">
    <property type="entry name" value="His_Pase_superF_clade-1"/>
</dbReference>
<dbReference type="GO" id="GO:0016791">
    <property type="term" value="F:phosphatase activity"/>
    <property type="evidence" value="ECO:0007669"/>
    <property type="project" value="TreeGrafter"/>
</dbReference>
<gene>
    <name evidence="4" type="ORF">AVDCRST_MAG57-2917</name>
</gene>
<dbReference type="AlphaFoldDB" id="A0A6J4J3L9"/>
<dbReference type="EMBL" id="CADCTI010000246">
    <property type="protein sequence ID" value="CAA9267396.1"/>
    <property type="molecule type" value="Genomic_DNA"/>
</dbReference>
<dbReference type="GO" id="GO:0005737">
    <property type="term" value="C:cytoplasm"/>
    <property type="evidence" value="ECO:0007669"/>
    <property type="project" value="TreeGrafter"/>
</dbReference>
<name>A0A6J4J3L9_9ACTN</name>